<dbReference type="InterPro" id="IPR045668">
    <property type="entry name" value="FHIP_KELAA_motif"/>
</dbReference>
<feature type="compositionally biased region" description="Low complexity" evidence="2">
    <location>
        <begin position="512"/>
        <end position="525"/>
    </location>
</feature>
<dbReference type="InterPro" id="IPR019384">
    <property type="entry name" value="FHIP"/>
</dbReference>
<comment type="similarity">
    <text evidence="1">Belongs to the FHIP family.</text>
</comment>
<feature type="chain" id="PRO_5034080481" evidence="3">
    <location>
        <begin position="19"/>
        <end position="742"/>
    </location>
</feature>
<evidence type="ECO:0000313" key="5">
    <source>
        <dbReference type="Ensembl" id="ENSSLUP00000038749.1"/>
    </source>
</evidence>
<reference evidence="5" key="1">
    <citation type="submission" date="2025-08" db="UniProtKB">
        <authorList>
            <consortium name="Ensembl"/>
        </authorList>
    </citation>
    <scope>IDENTIFICATION</scope>
</reference>
<accession>A0A8C9ZI18</accession>
<dbReference type="Pfam" id="PF19311">
    <property type="entry name" value="KELAA"/>
    <property type="match status" value="1"/>
</dbReference>
<dbReference type="Ensembl" id="ENSSLUT00000039975.1">
    <property type="protein sequence ID" value="ENSSLUP00000038749.1"/>
    <property type="gene ID" value="ENSSLUG00000017235.1"/>
</dbReference>
<feature type="compositionally biased region" description="Low complexity" evidence="2">
    <location>
        <begin position="214"/>
        <end position="227"/>
    </location>
</feature>
<evidence type="ECO:0000313" key="6">
    <source>
        <dbReference type="Proteomes" id="UP000694568"/>
    </source>
</evidence>
<dbReference type="InterPro" id="IPR045669">
    <property type="entry name" value="FHIP_C"/>
</dbReference>
<keyword evidence="6" id="KW-1185">Reference proteome</keyword>
<dbReference type="Proteomes" id="UP000694568">
    <property type="component" value="Unplaced"/>
</dbReference>
<reference evidence="5" key="2">
    <citation type="submission" date="2025-09" db="UniProtKB">
        <authorList>
            <consortium name="Ensembl"/>
        </authorList>
    </citation>
    <scope>IDENTIFICATION</scope>
</reference>
<feature type="compositionally biased region" description="Basic and acidic residues" evidence="2">
    <location>
        <begin position="203"/>
        <end position="213"/>
    </location>
</feature>
<sequence length="742" mass="83863">IFLQQTSLLSLCLKLAPSLPLQEDFVYHWKAITHYYIETSDDKAPVTDTNIPSHLEQMLDILTQEEGERESGETGPCMEYLLHHKILETLYTLGKADCPPGMKQQVLTFYTKLLAHIRQPLLPHINVHRPVQKLIRLCGEVLAAPTENEEIQFLCIVCSKLKQDPYLVDFFLENKSKRPDTKTPGGTEVVKENVLAPDTGQSRAEEQAERPEEPQAAAAASTSSPSSNHNNGNNYNLVTSLLNLTKSPDGRIVVKACEGLMLLVSLPEPAAAKCLTENTELCELLTDRLVSFYKALPQSMDPLDIETVESVNWGLDVYNLKEDAAVFTGKRALISFLSWLDYCDQLIKEAQKSAAAVMAKAVREKFFVSVMEPQLMQTSEVGILTSTALLNRIIRQVTSDALLQEMIYFLLGEEREPETQATMAQNPLRHRLIEHCDHLSDEISIMTLRLFEHLIQKPSQHILHSLLLRSLEERNYLENKPQEEREPLENGQPHDAVDLEEDPLFGDDLSPDSRLSGSDWLSSSPPQSPDHSKCDGKTEVHKIVNSFLCLVPDEAKSSYHVEGTGYDTYLRDAHRQFRDYCGVCQRWDWRGNPKPLEKCNLDSPFFEGHFLKVLFDRMGRILDQPYDVNLQVTAVLSKLSMFPHPHLHEYLLDPYINLAPGCRSLFSVIVRVVGDLMLRIQRIPDFTPKLLLVRKRLLGLEPEGINIDHMTLLEGVIVLEEFCKELAAIAFVKYHAAAAASP</sequence>
<keyword evidence="3" id="KW-0732">Signal</keyword>
<dbReference type="Pfam" id="PF19314">
    <property type="entry name" value="DUF5917"/>
    <property type="match status" value="1"/>
</dbReference>
<organism evidence="5 6">
    <name type="scientific">Sander lucioperca</name>
    <name type="common">Pike-perch</name>
    <name type="synonym">Perca lucioperca</name>
    <dbReference type="NCBI Taxonomy" id="283035"/>
    <lineage>
        <taxon>Eukaryota</taxon>
        <taxon>Metazoa</taxon>
        <taxon>Chordata</taxon>
        <taxon>Craniata</taxon>
        <taxon>Vertebrata</taxon>
        <taxon>Euteleostomi</taxon>
        <taxon>Actinopterygii</taxon>
        <taxon>Neopterygii</taxon>
        <taxon>Teleostei</taxon>
        <taxon>Neoteleostei</taxon>
        <taxon>Acanthomorphata</taxon>
        <taxon>Eupercaria</taxon>
        <taxon>Perciformes</taxon>
        <taxon>Percoidei</taxon>
        <taxon>Percidae</taxon>
        <taxon>Luciopercinae</taxon>
        <taxon>Sander</taxon>
    </lineage>
</organism>
<gene>
    <name evidence="5" type="primary">fhip2a</name>
</gene>
<feature type="compositionally biased region" description="Basic and acidic residues" evidence="2">
    <location>
        <begin position="479"/>
        <end position="488"/>
    </location>
</feature>
<feature type="region of interest" description="Disordered" evidence="2">
    <location>
        <begin position="479"/>
        <end position="536"/>
    </location>
</feature>
<dbReference type="Pfam" id="PF10257">
    <property type="entry name" value="RAI16-like"/>
    <property type="match status" value="1"/>
</dbReference>
<dbReference type="PANTHER" id="PTHR21705">
    <property type="entry name" value="RAI16 PROTEIN-RELATED"/>
    <property type="match status" value="1"/>
</dbReference>
<evidence type="ECO:0000256" key="2">
    <source>
        <dbReference type="SAM" id="MobiDB-lite"/>
    </source>
</evidence>
<protein>
    <submittedName>
        <fullName evidence="5">FHF complex subunit HOOK interacting protein 2</fullName>
    </submittedName>
</protein>
<dbReference type="GeneTree" id="ENSGT00950000182936"/>
<evidence type="ECO:0000259" key="4">
    <source>
        <dbReference type="Pfam" id="PF19314"/>
    </source>
</evidence>
<dbReference type="PANTHER" id="PTHR21705:SF10">
    <property type="entry name" value="FHF COMPLEX SUBUNIT HOOK INTERACTING PROTEIN 2A"/>
    <property type="match status" value="1"/>
</dbReference>
<feature type="region of interest" description="Disordered" evidence="2">
    <location>
        <begin position="177"/>
        <end position="232"/>
    </location>
</feature>
<evidence type="ECO:0000256" key="3">
    <source>
        <dbReference type="SAM" id="SignalP"/>
    </source>
</evidence>
<feature type="domain" description="FHF complex subunit HOOK-interacting protein C-terminal" evidence="4">
    <location>
        <begin position="607"/>
        <end position="699"/>
    </location>
</feature>
<proteinExistence type="inferred from homology"/>
<dbReference type="AlphaFoldDB" id="A0A8C9ZI18"/>
<name>A0A8C9ZI18_SANLU</name>
<feature type="signal peptide" evidence="3">
    <location>
        <begin position="1"/>
        <end position="18"/>
    </location>
</feature>
<evidence type="ECO:0000256" key="1">
    <source>
        <dbReference type="ARBA" id="ARBA00024336"/>
    </source>
</evidence>